<organism evidence="1">
    <name type="scientific">Anguilla anguilla</name>
    <name type="common">European freshwater eel</name>
    <name type="synonym">Muraena anguilla</name>
    <dbReference type="NCBI Taxonomy" id="7936"/>
    <lineage>
        <taxon>Eukaryota</taxon>
        <taxon>Metazoa</taxon>
        <taxon>Chordata</taxon>
        <taxon>Craniata</taxon>
        <taxon>Vertebrata</taxon>
        <taxon>Euteleostomi</taxon>
        <taxon>Actinopterygii</taxon>
        <taxon>Neopterygii</taxon>
        <taxon>Teleostei</taxon>
        <taxon>Anguilliformes</taxon>
        <taxon>Anguillidae</taxon>
        <taxon>Anguilla</taxon>
    </lineage>
</organism>
<sequence>METAVIRVIKVRPLT</sequence>
<reference evidence="1" key="1">
    <citation type="submission" date="2014-11" db="EMBL/GenBank/DDBJ databases">
        <authorList>
            <person name="Amaro Gonzalez C."/>
        </authorList>
    </citation>
    <scope>NUCLEOTIDE SEQUENCE</scope>
</reference>
<reference evidence="1" key="2">
    <citation type="journal article" date="2015" name="Fish Shellfish Immunol.">
        <title>Early steps in the European eel (Anguilla anguilla)-Vibrio vulnificus interaction in the gills: Role of the RtxA13 toxin.</title>
        <authorList>
            <person name="Callol A."/>
            <person name="Pajuelo D."/>
            <person name="Ebbesson L."/>
            <person name="Teles M."/>
            <person name="MacKenzie S."/>
            <person name="Amaro C."/>
        </authorList>
    </citation>
    <scope>NUCLEOTIDE SEQUENCE</scope>
</reference>
<proteinExistence type="predicted"/>
<name>A0A0E9PF29_ANGAN</name>
<protein>
    <submittedName>
        <fullName evidence="1">Uncharacterized protein</fullName>
    </submittedName>
</protein>
<evidence type="ECO:0000313" key="1">
    <source>
        <dbReference type="EMBL" id="JAH02448.1"/>
    </source>
</evidence>
<dbReference type="EMBL" id="GBXM01106129">
    <property type="protein sequence ID" value="JAH02448.1"/>
    <property type="molecule type" value="Transcribed_RNA"/>
</dbReference>
<accession>A0A0E9PF29</accession>